<dbReference type="EMBL" id="BNJJ01000003">
    <property type="protein sequence ID" value="GHO83129.1"/>
    <property type="molecule type" value="Genomic_DNA"/>
</dbReference>
<organism evidence="1 2">
    <name type="scientific">Dictyobacter formicarum</name>
    <dbReference type="NCBI Taxonomy" id="2778368"/>
    <lineage>
        <taxon>Bacteria</taxon>
        <taxon>Bacillati</taxon>
        <taxon>Chloroflexota</taxon>
        <taxon>Ktedonobacteria</taxon>
        <taxon>Ktedonobacterales</taxon>
        <taxon>Dictyobacteraceae</taxon>
        <taxon>Dictyobacter</taxon>
    </lineage>
</organism>
<evidence type="ECO:0000313" key="1">
    <source>
        <dbReference type="EMBL" id="GHO83129.1"/>
    </source>
</evidence>
<evidence type="ECO:0000313" key="2">
    <source>
        <dbReference type="Proteomes" id="UP000635565"/>
    </source>
</evidence>
<dbReference type="Proteomes" id="UP000635565">
    <property type="component" value="Unassembled WGS sequence"/>
</dbReference>
<comment type="caution">
    <text evidence="1">The sequence shown here is derived from an EMBL/GenBank/DDBJ whole genome shotgun (WGS) entry which is preliminary data.</text>
</comment>
<accession>A0ABQ3VAT2</accession>
<name>A0ABQ3VAT2_9CHLR</name>
<dbReference type="RefSeq" id="WP_201360775.1">
    <property type="nucleotide sequence ID" value="NZ_BNJJ01000003.1"/>
</dbReference>
<reference evidence="1 2" key="1">
    <citation type="journal article" date="2021" name="Int. J. Syst. Evol. Microbiol.">
        <title>Reticulibacter mediterranei gen. nov., sp. nov., within the new family Reticulibacteraceae fam. nov., and Ktedonospora formicarum gen. nov., sp. nov., Ktedonobacter robiniae sp. nov., Dictyobacter formicarum sp. nov. and Dictyobacter arantiisoli sp. nov., belonging to the class Ktedonobacteria.</title>
        <authorList>
            <person name="Yabe S."/>
            <person name="Zheng Y."/>
            <person name="Wang C.M."/>
            <person name="Sakai Y."/>
            <person name="Abe K."/>
            <person name="Yokota A."/>
            <person name="Donadio S."/>
            <person name="Cavaletti L."/>
            <person name="Monciardini P."/>
        </authorList>
    </citation>
    <scope>NUCLEOTIDE SEQUENCE [LARGE SCALE GENOMIC DNA]</scope>
    <source>
        <strain evidence="1 2">SOSP1-9</strain>
    </source>
</reference>
<protein>
    <recommendedName>
        <fullName evidence="3">Type A2 lantipeptide</fullName>
    </recommendedName>
</protein>
<gene>
    <name evidence="1" type="ORF">KSZ_11350</name>
</gene>
<sequence length="90" mass="9285">MFKFGKKNEEVTEQIMEEITDEQLDQVAGGCLLDNVSVKGLLGTVNSVATPVTHTVTGVVGSVGLGSNNVAVNPTVDVDANGNSISTLLP</sequence>
<proteinExistence type="predicted"/>
<keyword evidence="2" id="KW-1185">Reference proteome</keyword>
<evidence type="ECO:0008006" key="3">
    <source>
        <dbReference type="Google" id="ProtNLM"/>
    </source>
</evidence>